<dbReference type="EMBL" id="CP093313">
    <property type="protein sequence ID" value="UWZ82341.1"/>
    <property type="molecule type" value="Genomic_DNA"/>
</dbReference>
<protein>
    <submittedName>
        <fullName evidence="1">Uncharacterized protein</fullName>
    </submittedName>
</protein>
<dbReference type="AlphaFoldDB" id="A0A9J7BMB3"/>
<accession>A0A9J7BMB3</accession>
<evidence type="ECO:0000313" key="1">
    <source>
        <dbReference type="EMBL" id="UWZ82341.1"/>
    </source>
</evidence>
<name>A0A9J7BMB3_9BACT</name>
<evidence type="ECO:0000313" key="2">
    <source>
        <dbReference type="Proteomes" id="UP001059380"/>
    </source>
</evidence>
<reference evidence="1" key="1">
    <citation type="submission" date="2021-04" db="EMBL/GenBank/DDBJ databases">
        <title>Phylogenetic analysis of Acidobacteriaceae.</title>
        <authorList>
            <person name="Qiu L."/>
            <person name="Zhang Q."/>
        </authorList>
    </citation>
    <scope>NUCLEOTIDE SEQUENCE</scope>
    <source>
        <strain evidence="1">DSM 25168</strain>
    </source>
</reference>
<gene>
    <name evidence="1" type="ORF">MOP44_17395</name>
</gene>
<keyword evidence="2" id="KW-1185">Reference proteome</keyword>
<proteinExistence type="predicted"/>
<dbReference type="Proteomes" id="UP001059380">
    <property type="component" value="Chromosome"/>
</dbReference>
<dbReference type="KEGG" id="orp:MOP44_17395"/>
<sequence length="122" mass="14350">MIDETQLPYLTAHQQEVLRRFAWMEASVEELRTSMTGVFEFELQRGHRAARTWFRMPEPGIAITRRHLENALNRKREGRIEERDLVEWATIILLNDAYVLDTGDEDLIAEWLNDISLHLDAS</sequence>
<organism evidence="1 2">
    <name type="scientific">Occallatibacter riparius</name>
    <dbReference type="NCBI Taxonomy" id="1002689"/>
    <lineage>
        <taxon>Bacteria</taxon>
        <taxon>Pseudomonadati</taxon>
        <taxon>Acidobacteriota</taxon>
        <taxon>Terriglobia</taxon>
        <taxon>Terriglobales</taxon>
        <taxon>Acidobacteriaceae</taxon>
        <taxon>Occallatibacter</taxon>
    </lineage>
</organism>
<dbReference type="RefSeq" id="WP_260791525.1">
    <property type="nucleotide sequence ID" value="NZ_CP093313.1"/>
</dbReference>